<name>A0A928ZTD7_LEPEC</name>
<proteinExistence type="predicted"/>
<dbReference type="EMBL" id="JADEXP010000077">
    <property type="protein sequence ID" value="MBE9067121.1"/>
    <property type="molecule type" value="Genomic_DNA"/>
</dbReference>
<keyword evidence="2" id="KW-1185">Reference proteome</keyword>
<dbReference type="RefSeq" id="WP_193993091.1">
    <property type="nucleotide sequence ID" value="NZ_JADEXP010000077.1"/>
</dbReference>
<comment type="caution">
    <text evidence="1">The sequence shown here is derived from an EMBL/GenBank/DDBJ whole genome shotgun (WGS) entry which is preliminary data.</text>
</comment>
<gene>
    <name evidence="1" type="ORF">IQ260_10685</name>
</gene>
<organism evidence="1 2">
    <name type="scientific">Leptolyngbya cf. ectocarpi LEGE 11479</name>
    <dbReference type="NCBI Taxonomy" id="1828722"/>
    <lineage>
        <taxon>Bacteria</taxon>
        <taxon>Bacillati</taxon>
        <taxon>Cyanobacteriota</taxon>
        <taxon>Cyanophyceae</taxon>
        <taxon>Leptolyngbyales</taxon>
        <taxon>Leptolyngbyaceae</taxon>
        <taxon>Leptolyngbya group</taxon>
        <taxon>Leptolyngbya</taxon>
    </lineage>
</organism>
<evidence type="ECO:0000313" key="2">
    <source>
        <dbReference type="Proteomes" id="UP000615026"/>
    </source>
</evidence>
<sequence>MQATQFFYQYCLEHHLYPTKTVWVHQPRRTSGSLKVIEPDHSPTLEDLEYKQYCQDIKQQGIEFCLHDASAGDNTREEILEAFESFHQTFGDYPRMHICHSHNQDHPYWGENHFRHPLLKSLAKLLYGKKEFSGEKPGSPYYWSDICRRYIDYIRMFRVLDFNVLKHNPNMPYHLYDKPDVKYWFSVSGGGHYLLNNLIPQKLNQLAQEDGAFILYGYEGEFSEVDANGIRHFKKNIRDALDLIAKRQDCWKANTSTILDRCLAIKNLIVTRQNHAVILSNPTRIDLTDLQVSINKKSIWLSPQEEILPDAKGVYHFKELKAGACLTLFYSSEESEVGDTVGILGWEILRMLFEEGKHLFWKRLLRKIW</sequence>
<protein>
    <submittedName>
        <fullName evidence="1">Uncharacterized protein</fullName>
    </submittedName>
</protein>
<reference evidence="1" key="1">
    <citation type="submission" date="2020-10" db="EMBL/GenBank/DDBJ databases">
        <authorList>
            <person name="Castelo-Branco R."/>
            <person name="Eusebio N."/>
            <person name="Adriana R."/>
            <person name="Vieira A."/>
            <person name="Brugerolle De Fraissinette N."/>
            <person name="Rezende De Castro R."/>
            <person name="Schneider M.P."/>
            <person name="Vasconcelos V."/>
            <person name="Leao P.N."/>
        </authorList>
    </citation>
    <scope>NUCLEOTIDE SEQUENCE</scope>
    <source>
        <strain evidence="1">LEGE 11479</strain>
    </source>
</reference>
<evidence type="ECO:0000313" key="1">
    <source>
        <dbReference type="EMBL" id="MBE9067121.1"/>
    </source>
</evidence>
<dbReference type="AlphaFoldDB" id="A0A928ZTD7"/>
<accession>A0A928ZTD7</accession>
<dbReference type="Proteomes" id="UP000615026">
    <property type="component" value="Unassembled WGS sequence"/>
</dbReference>